<dbReference type="GO" id="GO:0045505">
    <property type="term" value="F:dynein intermediate chain binding"/>
    <property type="evidence" value="ECO:0007669"/>
    <property type="project" value="InterPro"/>
</dbReference>
<dbReference type="Proteomes" id="UP000515908">
    <property type="component" value="Chromosome 17"/>
</dbReference>
<feature type="domain" description="Flagellar attachment zone protein 1 conserved" evidence="3">
    <location>
        <begin position="697"/>
        <end position="786"/>
    </location>
</feature>
<accession>A0A7G2CN58</accession>
<dbReference type="VEuPathDB" id="TriTrypDB:ADEAN_000790200"/>
<evidence type="ECO:0000259" key="2">
    <source>
        <dbReference type="Pfam" id="PF12777"/>
    </source>
</evidence>
<keyword evidence="5" id="KW-1185">Reference proteome</keyword>
<gene>
    <name evidence="4" type="ORF">ADEAN_000790200</name>
</gene>
<proteinExistence type="predicted"/>
<feature type="coiled-coil region" evidence="1">
    <location>
        <begin position="117"/>
        <end position="172"/>
    </location>
</feature>
<dbReference type="PANTHER" id="PTHR45703:SF36">
    <property type="entry name" value="DYNEIN HEAVY CHAIN, CYTOPLASMIC"/>
    <property type="match status" value="1"/>
</dbReference>
<dbReference type="GO" id="GO:0030286">
    <property type="term" value="C:dynein complex"/>
    <property type="evidence" value="ECO:0007669"/>
    <property type="project" value="InterPro"/>
</dbReference>
<dbReference type="AlphaFoldDB" id="A0A7G2CN58"/>
<feature type="domain" description="Dynein heavy chain coiled coil stalk" evidence="2">
    <location>
        <begin position="130"/>
        <end position="335"/>
    </location>
</feature>
<dbReference type="Pfam" id="PF12777">
    <property type="entry name" value="MT"/>
    <property type="match status" value="1"/>
</dbReference>
<keyword evidence="1" id="KW-0175">Coiled coil</keyword>
<feature type="domain" description="Flagellar attachment zone protein 1 conserved" evidence="3">
    <location>
        <begin position="444"/>
        <end position="533"/>
    </location>
</feature>
<protein>
    <submittedName>
        <fullName evidence="4">Microtubule-binding stalk of dynein motor, putative</fullName>
    </submittedName>
</protein>
<dbReference type="Gene3D" id="1.20.920.20">
    <property type="match status" value="1"/>
</dbReference>
<reference evidence="4 5" key="1">
    <citation type="submission" date="2020-08" db="EMBL/GenBank/DDBJ databases">
        <authorList>
            <person name="Newling K."/>
            <person name="Davey J."/>
            <person name="Forrester S."/>
        </authorList>
    </citation>
    <scope>NUCLEOTIDE SEQUENCE [LARGE SCALE GENOMIC DNA]</scope>
    <source>
        <strain evidence="5">Crithidia deanei Carvalho (ATCC PRA-265)</strain>
    </source>
</reference>
<dbReference type="Pfam" id="PF23398">
    <property type="entry name" value="FAZ1_cons"/>
    <property type="match status" value="2"/>
</dbReference>
<evidence type="ECO:0000256" key="1">
    <source>
        <dbReference type="SAM" id="Coils"/>
    </source>
</evidence>
<dbReference type="InterPro" id="IPR056614">
    <property type="entry name" value="FAZ1_cons"/>
</dbReference>
<dbReference type="EMBL" id="LR877161">
    <property type="protein sequence ID" value="CAD2220384.1"/>
    <property type="molecule type" value="Genomic_DNA"/>
</dbReference>
<feature type="coiled-coil region" evidence="1">
    <location>
        <begin position="792"/>
        <end position="847"/>
    </location>
</feature>
<feature type="coiled-coil region" evidence="1">
    <location>
        <begin position="310"/>
        <end position="337"/>
    </location>
</feature>
<dbReference type="InterPro" id="IPR024743">
    <property type="entry name" value="Dynein_HC_stalk"/>
</dbReference>
<name>A0A7G2CN58_9TRYP</name>
<dbReference type="InterPro" id="IPR026983">
    <property type="entry name" value="DHC"/>
</dbReference>
<evidence type="ECO:0000313" key="4">
    <source>
        <dbReference type="EMBL" id="CAD2220384.1"/>
    </source>
</evidence>
<dbReference type="GO" id="GO:0007018">
    <property type="term" value="P:microtubule-based movement"/>
    <property type="evidence" value="ECO:0007669"/>
    <property type="project" value="InterPro"/>
</dbReference>
<sequence length="883" mass="101053">MSSPIVRRESSMDFQTILFPPETLLAYEYLEQGTHTWRWELATVGDDVSARSLSIDRWLRKGENGSFHTATHNIISGKTPKPKEEEEDEWQGLEEAFNRELTKPLASPLTEEGHRLKHKLEEKQSSVQERIAAVRESVFALLEHKERIQKEQMDLEEKRQQALQELETAKQGVQGIDARTLLEIQSYRTPPAIVKLVLSAVMIILGEHQASSSWTSISNVLKGGNFLSRVLNYDPTTLSDRQLSELRTSRYLRHPRFQYKDAARGSDAVGHLYQWIMSQIQTADVTARTTAFEEEKATRYSVMDGLRWQLRKEKQILLTLEKEMQDLVEQYEKAEDQHHVTALHLSALGESFDSSHSSFTGGEDLRKVWYRPEKSEDAYHSTILVSSVLCELGPSPAAGSTLILEPWQQQRIEEAILWRAAQTTPFASPTSRASASFPRSGTRTVTQHYKRFEGEEWDMVLEDSPAELKQAIINDVADILGVPNRAVKGITYGHKGLSVTFAVEHDSAITKEEVQASIEEGTYPEVEELYENRYERREMLEAAIIEKGQLDRTLLRLQEAKRQAQEAEQQALLDAMRARQALADQETQREEVFRLVGAQTSSQLEIMEEMKEQQLFSTLYHDQHNLQEELEEKDRQLEVAERDLAKWEALLKDQEMRVATAQLLLKEKDEQLQQALENLQNCSTSPPSETKGSGTKVTTHHTAQLEGEEWAMVLEDSPEELHRCFTSDVANACGVPNKAVTALQLSVGSLHAQFSVEHDDTVSEAAVQQQIDEADYSGVLDLYQRRHDRRQQLQVQAELQSALERVRQEKQQVEEEKRLREAEMQKAQQEADELREKAEVMEELSGNGPVTEENRFLRLLEEICRERVYLFIFTIIILVISHV</sequence>
<organism evidence="4 5">
    <name type="scientific">Angomonas deanei</name>
    <dbReference type="NCBI Taxonomy" id="59799"/>
    <lineage>
        <taxon>Eukaryota</taxon>
        <taxon>Discoba</taxon>
        <taxon>Euglenozoa</taxon>
        <taxon>Kinetoplastea</taxon>
        <taxon>Metakinetoplastina</taxon>
        <taxon>Trypanosomatida</taxon>
        <taxon>Trypanosomatidae</taxon>
        <taxon>Strigomonadinae</taxon>
        <taxon>Angomonas</taxon>
    </lineage>
</organism>
<dbReference type="GO" id="GO:0051959">
    <property type="term" value="F:dynein light intermediate chain binding"/>
    <property type="evidence" value="ECO:0007669"/>
    <property type="project" value="InterPro"/>
</dbReference>
<dbReference type="PANTHER" id="PTHR45703">
    <property type="entry name" value="DYNEIN HEAVY CHAIN"/>
    <property type="match status" value="1"/>
</dbReference>
<evidence type="ECO:0000313" key="5">
    <source>
        <dbReference type="Proteomes" id="UP000515908"/>
    </source>
</evidence>
<feature type="coiled-coil region" evidence="1">
    <location>
        <begin position="623"/>
        <end position="685"/>
    </location>
</feature>
<evidence type="ECO:0000259" key="3">
    <source>
        <dbReference type="Pfam" id="PF23398"/>
    </source>
</evidence>